<evidence type="ECO:0000313" key="1">
    <source>
        <dbReference type="EMBL" id="MFC6871163.1"/>
    </source>
</evidence>
<comment type="caution">
    <text evidence="1">The sequence shown here is derived from an EMBL/GenBank/DDBJ whole genome shotgun (WGS) entry which is preliminary data.</text>
</comment>
<accession>A0ABW2C7Z6</accession>
<organism evidence="1 2">
    <name type="scientific">Haloechinothrix salitolerans</name>
    <dbReference type="NCBI Taxonomy" id="926830"/>
    <lineage>
        <taxon>Bacteria</taxon>
        <taxon>Bacillati</taxon>
        <taxon>Actinomycetota</taxon>
        <taxon>Actinomycetes</taxon>
        <taxon>Pseudonocardiales</taxon>
        <taxon>Pseudonocardiaceae</taxon>
        <taxon>Haloechinothrix</taxon>
    </lineage>
</organism>
<name>A0ABW2C7Z6_9PSEU</name>
<protein>
    <submittedName>
        <fullName evidence="1">Uncharacterized protein</fullName>
    </submittedName>
</protein>
<sequence>MTSAVTGRTVYGVRDIDGQRVEVAGTHTPDDPCTPGIVVLGDANTTHTFTVAQAQSLAVRLLVAIRDALGEVPE</sequence>
<dbReference type="Proteomes" id="UP001596337">
    <property type="component" value="Unassembled WGS sequence"/>
</dbReference>
<reference evidence="2" key="1">
    <citation type="journal article" date="2019" name="Int. J. Syst. Evol. Microbiol.">
        <title>The Global Catalogue of Microorganisms (GCM) 10K type strain sequencing project: providing services to taxonomists for standard genome sequencing and annotation.</title>
        <authorList>
            <consortium name="The Broad Institute Genomics Platform"/>
            <consortium name="The Broad Institute Genome Sequencing Center for Infectious Disease"/>
            <person name="Wu L."/>
            <person name="Ma J."/>
        </authorList>
    </citation>
    <scope>NUCLEOTIDE SEQUENCE [LARGE SCALE GENOMIC DNA]</scope>
    <source>
        <strain evidence="2">KCTC 32255</strain>
    </source>
</reference>
<proteinExistence type="predicted"/>
<evidence type="ECO:0000313" key="2">
    <source>
        <dbReference type="Proteomes" id="UP001596337"/>
    </source>
</evidence>
<keyword evidence="2" id="KW-1185">Reference proteome</keyword>
<dbReference type="RefSeq" id="WP_345400167.1">
    <property type="nucleotide sequence ID" value="NZ_BAABLA010000097.1"/>
</dbReference>
<gene>
    <name evidence="1" type="ORF">ACFQGD_28975</name>
</gene>
<dbReference type="EMBL" id="JBHSXX010000001">
    <property type="protein sequence ID" value="MFC6871163.1"/>
    <property type="molecule type" value="Genomic_DNA"/>
</dbReference>